<proteinExistence type="inferred from homology"/>
<dbReference type="SFLD" id="SFLDS00003">
    <property type="entry name" value="Haloacid_Dehalogenase"/>
    <property type="match status" value="1"/>
</dbReference>
<evidence type="ECO:0000313" key="6">
    <source>
        <dbReference type="Proteomes" id="UP000029917"/>
    </source>
</evidence>
<comment type="similarity">
    <text evidence="2">Belongs to the HAD-like hydrolase superfamily. CbbY/CbbZ/Gph/YieH family.</text>
</comment>
<keyword evidence="3" id="KW-0479">Metal-binding</keyword>
<keyword evidence="6" id="KW-1185">Reference proteome</keyword>
<dbReference type="InterPro" id="IPR036412">
    <property type="entry name" value="HAD-like_sf"/>
</dbReference>
<dbReference type="RefSeq" id="WP_036716618.1">
    <property type="nucleotide sequence ID" value="NZ_JRKS01000004.1"/>
</dbReference>
<organism evidence="5 6">
    <name type="scientific">Paracoccus sphaerophysae</name>
    <dbReference type="NCBI Taxonomy" id="690417"/>
    <lineage>
        <taxon>Bacteria</taxon>
        <taxon>Pseudomonadati</taxon>
        <taxon>Pseudomonadota</taxon>
        <taxon>Alphaproteobacteria</taxon>
        <taxon>Rhodobacterales</taxon>
        <taxon>Paracoccaceae</taxon>
        <taxon>Paracoccus</taxon>
    </lineage>
</organism>
<dbReference type="InterPro" id="IPR023198">
    <property type="entry name" value="PGP-like_dom2"/>
</dbReference>
<evidence type="ECO:0000256" key="1">
    <source>
        <dbReference type="ARBA" id="ARBA00001946"/>
    </source>
</evidence>
<dbReference type="NCBIfam" id="TIGR01509">
    <property type="entry name" value="HAD-SF-IA-v3"/>
    <property type="match status" value="1"/>
</dbReference>
<dbReference type="SUPFAM" id="SSF56784">
    <property type="entry name" value="HAD-like"/>
    <property type="match status" value="1"/>
</dbReference>
<dbReference type="Gene3D" id="3.40.50.1000">
    <property type="entry name" value="HAD superfamily/HAD-like"/>
    <property type="match status" value="1"/>
</dbReference>
<gene>
    <name evidence="5" type="ORF">IC63_02550</name>
</gene>
<dbReference type="GO" id="GO:0046872">
    <property type="term" value="F:metal ion binding"/>
    <property type="evidence" value="ECO:0007669"/>
    <property type="project" value="UniProtKB-KW"/>
</dbReference>
<dbReference type="OrthoDB" id="9797743at2"/>
<reference evidence="5 6" key="2">
    <citation type="submission" date="2014-10" db="EMBL/GenBank/DDBJ databases">
        <title>Paracoccus sanguinis sp. nov., isolated from clinical specimens of New York State patients.</title>
        <authorList>
            <person name="Mingle L.A."/>
            <person name="Cole J.A."/>
            <person name="Lapierre P."/>
            <person name="Musser K.A."/>
        </authorList>
    </citation>
    <scope>NUCLEOTIDE SEQUENCE [LARGE SCALE GENOMIC DNA]</scope>
    <source>
        <strain evidence="5 6">HAMBI 3106</strain>
    </source>
</reference>
<protein>
    <submittedName>
        <fullName evidence="5">Hydrolase</fullName>
    </submittedName>
</protein>
<dbReference type="SFLD" id="SFLDG01129">
    <property type="entry name" value="C1.5:_HAD__Beta-PGM__Phosphata"/>
    <property type="match status" value="1"/>
</dbReference>
<keyword evidence="4" id="KW-0460">Magnesium</keyword>
<evidence type="ECO:0000256" key="2">
    <source>
        <dbReference type="ARBA" id="ARBA00006171"/>
    </source>
</evidence>
<keyword evidence="5" id="KW-0378">Hydrolase</keyword>
<accession>A0A099FFZ4</accession>
<comment type="cofactor">
    <cofactor evidence="1">
        <name>Mg(2+)</name>
        <dbReference type="ChEBI" id="CHEBI:18420"/>
    </cofactor>
</comment>
<dbReference type="AlphaFoldDB" id="A0A099FFZ4"/>
<dbReference type="PANTHER" id="PTHR46193:SF10">
    <property type="entry name" value="6-PHOSPHOGLUCONATE PHOSPHATASE"/>
    <property type="match status" value="1"/>
</dbReference>
<dbReference type="Proteomes" id="UP000029917">
    <property type="component" value="Unassembled WGS sequence"/>
</dbReference>
<dbReference type="Gene3D" id="1.10.150.240">
    <property type="entry name" value="Putative phosphatase, domain 2"/>
    <property type="match status" value="1"/>
</dbReference>
<dbReference type="STRING" id="690417.IC63_02550"/>
<name>A0A099FFZ4_9RHOB</name>
<evidence type="ECO:0000256" key="3">
    <source>
        <dbReference type="ARBA" id="ARBA00022723"/>
    </source>
</evidence>
<dbReference type="PANTHER" id="PTHR46193">
    <property type="entry name" value="6-PHOSPHOGLUCONATE PHOSPHATASE"/>
    <property type="match status" value="1"/>
</dbReference>
<dbReference type="InterPro" id="IPR023214">
    <property type="entry name" value="HAD_sf"/>
</dbReference>
<dbReference type="GO" id="GO:0016787">
    <property type="term" value="F:hydrolase activity"/>
    <property type="evidence" value="ECO:0007669"/>
    <property type="project" value="UniProtKB-KW"/>
</dbReference>
<comment type="caution">
    <text evidence="5">The sequence shown here is derived from an EMBL/GenBank/DDBJ whole genome shotgun (WGS) entry which is preliminary data.</text>
</comment>
<sequence>MTGFIFDCDGVLVDSEPLSVAELGRTLREAGAGITDAQVFARMIGRPVAEIVAIVAAEEGADATSLLPAYRARLRDRFTAELRPVPGIAEALDRMPPGPRAVASSSTPPRLEHTLRLTGLWDRFAPHVYSATEVARGKPAPDLFLLAANRLGLPPADCIVIEDSPAGVEAARAAGMRVVALLAGSHAAAAGLAQAMQALRPDAVVADAADLPDTLARLAAAG</sequence>
<dbReference type="SFLD" id="SFLDG01135">
    <property type="entry name" value="C1.5.6:_HAD__Beta-PGM__Phospha"/>
    <property type="match status" value="1"/>
</dbReference>
<evidence type="ECO:0000256" key="4">
    <source>
        <dbReference type="ARBA" id="ARBA00022842"/>
    </source>
</evidence>
<reference evidence="5 6" key="1">
    <citation type="submission" date="2014-09" db="EMBL/GenBank/DDBJ databases">
        <authorList>
            <person name="McGinnis J.M."/>
            <person name="Wolfgang W.J."/>
        </authorList>
    </citation>
    <scope>NUCLEOTIDE SEQUENCE [LARGE SCALE GENOMIC DNA]</scope>
    <source>
        <strain evidence="5 6">HAMBI 3106</strain>
    </source>
</reference>
<dbReference type="EMBL" id="JRKS01000004">
    <property type="protein sequence ID" value="KGJ09123.1"/>
    <property type="molecule type" value="Genomic_DNA"/>
</dbReference>
<dbReference type="InterPro" id="IPR006439">
    <property type="entry name" value="HAD-SF_hydro_IA"/>
</dbReference>
<evidence type="ECO:0000313" key="5">
    <source>
        <dbReference type="EMBL" id="KGJ09123.1"/>
    </source>
</evidence>
<dbReference type="InterPro" id="IPR051600">
    <property type="entry name" value="Beta-PGM-like"/>
</dbReference>
<dbReference type="Pfam" id="PF00702">
    <property type="entry name" value="Hydrolase"/>
    <property type="match status" value="1"/>
</dbReference>